<dbReference type="EMBL" id="JAAATY010000048">
    <property type="protein sequence ID" value="NRN70960.1"/>
    <property type="molecule type" value="Genomic_DNA"/>
</dbReference>
<feature type="domain" description="Ketosynthase family 3 (KS3)" evidence="4">
    <location>
        <begin position="4"/>
        <end position="400"/>
    </location>
</feature>
<comment type="similarity">
    <text evidence="1 3">Belongs to the thiolase-like superfamily. Beta-ketoacyl-ACP synthases family.</text>
</comment>
<dbReference type="RefSeq" id="WP_173142128.1">
    <property type="nucleotide sequence ID" value="NZ_CBCSGW010000025.1"/>
</dbReference>
<dbReference type="InterPro" id="IPR020841">
    <property type="entry name" value="PKS_Beta-ketoAc_synthase_dom"/>
</dbReference>
<dbReference type="SUPFAM" id="SSF53901">
    <property type="entry name" value="Thiolase-like"/>
    <property type="match status" value="2"/>
</dbReference>
<dbReference type="CDD" id="cd00834">
    <property type="entry name" value="KAS_I_II"/>
    <property type="match status" value="1"/>
</dbReference>
<evidence type="ECO:0000313" key="6">
    <source>
        <dbReference type="Proteomes" id="UP000763557"/>
    </source>
</evidence>
<reference evidence="5 6" key="1">
    <citation type="submission" date="2020-01" db="EMBL/GenBank/DDBJ databases">
        <title>Kibdelosporangium persica a novel Actinomycetes from a hot desert in Iran.</title>
        <authorList>
            <person name="Safaei N."/>
            <person name="Zaburannyi N."/>
            <person name="Mueller R."/>
            <person name="Wink J."/>
        </authorList>
    </citation>
    <scope>NUCLEOTIDE SEQUENCE [LARGE SCALE GENOMIC DNA]</scope>
    <source>
        <strain evidence="5 6">4NS15</strain>
    </source>
</reference>
<dbReference type="PROSITE" id="PS52004">
    <property type="entry name" value="KS3_2"/>
    <property type="match status" value="1"/>
</dbReference>
<dbReference type="Pfam" id="PF00109">
    <property type="entry name" value="ketoacyl-synt"/>
    <property type="match status" value="1"/>
</dbReference>
<comment type="caution">
    <text evidence="5">The sequence shown here is derived from an EMBL/GenBank/DDBJ whole genome shotgun (WGS) entry which is preliminary data.</text>
</comment>
<dbReference type="PANTHER" id="PTHR11712:SF336">
    <property type="entry name" value="3-OXOACYL-[ACYL-CARRIER-PROTEIN] SYNTHASE, MITOCHONDRIAL"/>
    <property type="match status" value="1"/>
</dbReference>
<evidence type="ECO:0000256" key="3">
    <source>
        <dbReference type="RuleBase" id="RU003694"/>
    </source>
</evidence>
<dbReference type="InterPro" id="IPR014030">
    <property type="entry name" value="Ketoacyl_synth_N"/>
</dbReference>
<dbReference type="Gene3D" id="3.40.47.10">
    <property type="match status" value="1"/>
</dbReference>
<evidence type="ECO:0000313" key="5">
    <source>
        <dbReference type="EMBL" id="NRN70960.1"/>
    </source>
</evidence>
<dbReference type="Proteomes" id="UP000763557">
    <property type="component" value="Unassembled WGS sequence"/>
</dbReference>
<dbReference type="PANTHER" id="PTHR11712">
    <property type="entry name" value="POLYKETIDE SYNTHASE-RELATED"/>
    <property type="match status" value="1"/>
</dbReference>
<dbReference type="InterPro" id="IPR016039">
    <property type="entry name" value="Thiolase-like"/>
</dbReference>
<dbReference type="InterPro" id="IPR000794">
    <property type="entry name" value="Beta-ketoacyl_synthase"/>
</dbReference>
<proteinExistence type="inferred from homology"/>
<dbReference type="SMART" id="SM00825">
    <property type="entry name" value="PKS_KS"/>
    <property type="match status" value="1"/>
</dbReference>
<gene>
    <name evidence="5" type="ORF">GC106_82350</name>
</gene>
<dbReference type="Pfam" id="PF02801">
    <property type="entry name" value="Ketoacyl-synt_C"/>
    <property type="match status" value="1"/>
</dbReference>
<keyword evidence="6" id="KW-1185">Reference proteome</keyword>
<organism evidence="5 6">
    <name type="scientific">Kibdelosporangium persicum</name>
    <dbReference type="NCBI Taxonomy" id="2698649"/>
    <lineage>
        <taxon>Bacteria</taxon>
        <taxon>Bacillati</taxon>
        <taxon>Actinomycetota</taxon>
        <taxon>Actinomycetes</taxon>
        <taxon>Pseudonocardiales</taxon>
        <taxon>Pseudonocardiaceae</taxon>
        <taxon>Kibdelosporangium</taxon>
    </lineage>
</organism>
<evidence type="ECO:0000259" key="4">
    <source>
        <dbReference type="PROSITE" id="PS52004"/>
    </source>
</evidence>
<evidence type="ECO:0000256" key="1">
    <source>
        <dbReference type="ARBA" id="ARBA00008467"/>
    </source>
</evidence>
<name>A0ABX2FHU0_9PSEU</name>
<protein>
    <submittedName>
        <fullName evidence="5">Beta-ketoacyl synthase II</fullName>
    </submittedName>
</protein>
<accession>A0ABX2FHU0</accession>
<dbReference type="InterPro" id="IPR014031">
    <property type="entry name" value="Ketoacyl_synth_C"/>
</dbReference>
<keyword evidence="2 3" id="KW-0808">Transferase</keyword>
<evidence type="ECO:0000256" key="2">
    <source>
        <dbReference type="ARBA" id="ARBA00022679"/>
    </source>
</evidence>
<sequence length="402" mass="41576">MNAPRRVVISGLGVLSSIGLGADAYATGLRTGRNGAKPITSFDTTGFGHGTGTEITDFTAAEWLRRADPATLGRAAQLSAAAARLAVEDAGLPDSALRRRTLVSVGTTDGESQDLDTLAAQQVRRGPEHMDRRLAGRVSAGRLAAGIVHELGLADTEAMTIGTACAAGNYAIGSGVDAIRAGDVDLALCGGVDAMCRKTFTGFYRLGAVAPDTCRPFDRDREGILPGEGAAILVLESLSAARARNARVYAEVLGYGLNCDALSPVAPDKATLAECMRLAQTDAGVRPEDVDFVSAHGTGTRANDLTEANAIREVFDRPPPVVSIKSMLGHTMGAASALSVAAGALAITKGFIPPTINHRHTDPECDVDCVPNVARTASVDVVQNNALAFGGNNCVVILGRCE</sequence>